<evidence type="ECO:0000313" key="1">
    <source>
        <dbReference type="EMBL" id="SPF55813.1"/>
    </source>
</evidence>
<accession>A0A2U3LV42</accession>
<sequence length="43" mass="5290">MANWYTMRVFLGWDANHRTLAYFNAWKRYRDGSLVRIYVFRGS</sequence>
<proteinExistence type="predicted"/>
<evidence type="ECO:0000313" key="2">
    <source>
        <dbReference type="Proteomes" id="UP000238916"/>
    </source>
</evidence>
<gene>
    <name evidence="1" type="ORF">SBF1_8670002</name>
</gene>
<dbReference type="Proteomes" id="UP000238916">
    <property type="component" value="Unassembled WGS sequence"/>
</dbReference>
<organism evidence="1 2">
    <name type="scientific">Candidatus Desulfosporosinus infrequens</name>
    <dbReference type="NCBI Taxonomy" id="2043169"/>
    <lineage>
        <taxon>Bacteria</taxon>
        <taxon>Bacillati</taxon>
        <taxon>Bacillota</taxon>
        <taxon>Clostridia</taxon>
        <taxon>Eubacteriales</taxon>
        <taxon>Desulfitobacteriaceae</taxon>
        <taxon>Desulfosporosinus</taxon>
    </lineage>
</organism>
<protein>
    <submittedName>
        <fullName evidence="1">Uncharacterized protein</fullName>
    </submittedName>
</protein>
<reference evidence="2" key="1">
    <citation type="submission" date="2018-02" db="EMBL/GenBank/DDBJ databases">
        <authorList>
            <person name="Hausmann B."/>
        </authorList>
    </citation>
    <scope>NUCLEOTIDE SEQUENCE [LARGE SCALE GENOMIC DNA]</scope>
    <source>
        <strain evidence="2">Peat soil MAG SbF1</strain>
    </source>
</reference>
<name>A0A2U3LV42_9FIRM</name>
<dbReference type="AlphaFoldDB" id="A0A2U3LV42"/>
<dbReference type="EMBL" id="OMOF01000853">
    <property type="protein sequence ID" value="SPF55813.1"/>
    <property type="molecule type" value="Genomic_DNA"/>
</dbReference>